<evidence type="ECO:0000256" key="1">
    <source>
        <dbReference type="ARBA" id="ARBA00008791"/>
    </source>
</evidence>
<comment type="similarity">
    <text evidence="1">Belongs to the universal stress protein A family.</text>
</comment>
<keyword evidence="5" id="KW-1185">Reference proteome</keyword>
<dbReference type="PANTHER" id="PTHR46268:SF24">
    <property type="entry name" value="UNIVERSAL STRESS PROTEIN"/>
    <property type="match status" value="1"/>
</dbReference>
<dbReference type="InterPro" id="IPR006016">
    <property type="entry name" value="UspA"/>
</dbReference>
<dbReference type="InterPro" id="IPR006015">
    <property type="entry name" value="Universal_stress_UspA"/>
</dbReference>
<dbReference type="InterPro" id="IPR014729">
    <property type="entry name" value="Rossmann-like_a/b/a_fold"/>
</dbReference>
<dbReference type="PRINTS" id="PR01438">
    <property type="entry name" value="UNVRSLSTRESS"/>
</dbReference>
<reference evidence="4 5" key="1">
    <citation type="journal article" date="2019" name="Int. J. Syst. Evol. Microbiol.">
        <title>The Global Catalogue of Microorganisms (GCM) 10K type strain sequencing project: providing services to taxonomists for standard genome sequencing and annotation.</title>
        <authorList>
            <consortium name="The Broad Institute Genomics Platform"/>
            <consortium name="The Broad Institute Genome Sequencing Center for Infectious Disease"/>
            <person name="Wu L."/>
            <person name="Ma J."/>
        </authorList>
    </citation>
    <scope>NUCLEOTIDE SEQUENCE [LARGE SCALE GENOMIC DNA]</scope>
    <source>
        <strain evidence="4 5">PSR21</strain>
    </source>
</reference>
<dbReference type="EMBL" id="JBHTBF010000002">
    <property type="protein sequence ID" value="MFC7316334.1"/>
    <property type="molecule type" value="Genomic_DNA"/>
</dbReference>
<sequence length="148" mass="16151">MGEHILVPTDGSEQAAAAFEYALTLPHDEITLITVINPFDVDPEKPGYQSPLGKAGMPAFSGEWYENVREEARESHEELRGRADDPDAVSSVVGFGQPSRGILRYVEEGDVDHVVIASRGKRDLSKLLLGDVAETVVRRSPVPVTVVR</sequence>
<evidence type="ECO:0000259" key="3">
    <source>
        <dbReference type="Pfam" id="PF00582"/>
    </source>
</evidence>
<dbReference type="Pfam" id="PF00582">
    <property type="entry name" value="Usp"/>
    <property type="match status" value="1"/>
</dbReference>
<evidence type="ECO:0000313" key="4">
    <source>
        <dbReference type="EMBL" id="MFC7316334.1"/>
    </source>
</evidence>
<dbReference type="CDD" id="cd00293">
    <property type="entry name" value="USP-like"/>
    <property type="match status" value="1"/>
</dbReference>
<evidence type="ECO:0000256" key="2">
    <source>
        <dbReference type="SAM" id="MobiDB-lite"/>
    </source>
</evidence>
<protein>
    <submittedName>
        <fullName evidence="4">Universal stress protein</fullName>
    </submittedName>
</protein>
<comment type="caution">
    <text evidence="4">The sequence shown here is derived from an EMBL/GenBank/DDBJ whole genome shotgun (WGS) entry which is preliminary data.</text>
</comment>
<evidence type="ECO:0000313" key="5">
    <source>
        <dbReference type="Proteomes" id="UP001596547"/>
    </source>
</evidence>
<accession>A0ABD6A6V6</accession>
<dbReference type="SUPFAM" id="SSF52402">
    <property type="entry name" value="Adenine nucleotide alpha hydrolases-like"/>
    <property type="match status" value="1"/>
</dbReference>
<dbReference type="AlphaFoldDB" id="A0ABD6A6V6"/>
<dbReference type="Proteomes" id="UP001596547">
    <property type="component" value="Unassembled WGS sequence"/>
</dbReference>
<dbReference type="PANTHER" id="PTHR46268">
    <property type="entry name" value="STRESS RESPONSE PROTEIN NHAX"/>
    <property type="match status" value="1"/>
</dbReference>
<dbReference type="RefSeq" id="WP_276304407.1">
    <property type="nucleotide sequence ID" value="NZ_CP119992.1"/>
</dbReference>
<gene>
    <name evidence="4" type="ORF">ACFQPE_05920</name>
</gene>
<proteinExistence type="inferred from homology"/>
<feature type="region of interest" description="Disordered" evidence="2">
    <location>
        <begin position="71"/>
        <end position="91"/>
    </location>
</feature>
<feature type="domain" description="UspA" evidence="3">
    <location>
        <begin position="3"/>
        <end position="148"/>
    </location>
</feature>
<dbReference type="Gene3D" id="3.40.50.620">
    <property type="entry name" value="HUPs"/>
    <property type="match status" value="1"/>
</dbReference>
<organism evidence="4 5">
    <name type="scientific">Halomarina halobia</name>
    <dbReference type="NCBI Taxonomy" id="3033386"/>
    <lineage>
        <taxon>Archaea</taxon>
        <taxon>Methanobacteriati</taxon>
        <taxon>Methanobacteriota</taxon>
        <taxon>Stenosarchaea group</taxon>
        <taxon>Halobacteria</taxon>
        <taxon>Halobacteriales</taxon>
        <taxon>Natronomonadaceae</taxon>
        <taxon>Halomarina</taxon>
    </lineage>
</organism>
<feature type="compositionally biased region" description="Basic and acidic residues" evidence="2">
    <location>
        <begin position="71"/>
        <end position="85"/>
    </location>
</feature>
<name>A0ABD6A6V6_9EURY</name>
<dbReference type="GeneID" id="79313948"/>